<feature type="signal peptide" evidence="1">
    <location>
        <begin position="1"/>
        <end position="22"/>
    </location>
</feature>
<dbReference type="Pfam" id="PF00353">
    <property type="entry name" value="HemolysinCabind"/>
    <property type="match status" value="3"/>
</dbReference>
<evidence type="ECO:0000313" key="2">
    <source>
        <dbReference type="EMBL" id="MFC6043179.1"/>
    </source>
</evidence>
<comment type="caution">
    <text evidence="2">The sequence shown here is derived from an EMBL/GenBank/DDBJ whole genome shotgun (WGS) entry which is preliminary data.</text>
</comment>
<keyword evidence="1" id="KW-0732">Signal</keyword>
<dbReference type="InterPro" id="IPR011049">
    <property type="entry name" value="Serralysin-like_metalloprot_C"/>
</dbReference>
<sequence length="367" mass="36824">MTTLAVLALVGGFGVSAASAQAAVELCQGHPVTIAATATGVPVTGTEGSDVIGVGRFTDVQIDAKGGDDIVCGGRWSTIYGGPGADSFSGVPSTTLAYSDAASGVDIDLASGSVLDGGEVDTVAGIHRVQGSPYDDTFVGTAGRDDYNSGDYYTPELEDVLVHGDTVDAGAGDDTVRVRLGDVDLGAGDDLATVAGGTVNGGAGDDELYLVTSGVANGGPGADIIRPSVSTEEFGEPQEDARLLVNGGAGRDVIVHPVAYTVGEFCPGVCAVGDLRGGPGRDVLTFLSRGAVDLAVGKARSAHSRSQVRSVESVVGSDEDDVLRGNAARNRLVGNGGRDVLVGRGGRDVAVGGTGRDRCVAEVRRSC</sequence>
<dbReference type="RefSeq" id="WP_379153026.1">
    <property type="nucleotide sequence ID" value="NZ_JBHSRJ010000004.1"/>
</dbReference>
<name>A0ABW1LI66_9ACTN</name>
<accession>A0ABW1LI66</accession>
<keyword evidence="3" id="KW-1185">Reference proteome</keyword>
<dbReference type="SUPFAM" id="SSF51120">
    <property type="entry name" value="beta-Roll"/>
    <property type="match status" value="2"/>
</dbReference>
<organism evidence="2 3">
    <name type="scientific">Nocardioides hankookensis</name>
    <dbReference type="NCBI Taxonomy" id="443157"/>
    <lineage>
        <taxon>Bacteria</taxon>
        <taxon>Bacillati</taxon>
        <taxon>Actinomycetota</taxon>
        <taxon>Actinomycetes</taxon>
        <taxon>Propionibacteriales</taxon>
        <taxon>Nocardioidaceae</taxon>
        <taxon>Nocardioides</taxon>
    </lineage>
</organism>
<dbReference type="PRINTS" id="PR00313">
    <property type="entry name" value="CABNDNGRPT"/>
</dbReference>
<evidence type="ECO:0000313" key="3">
    <source>
        <dbReference type="Proteomes" id="UP001596135"/>
    </source>
</evidence>
<reference evidence="3" key="1">
    <citation type="journal article" date="2019" name="Int. J. Syst. Evol. Microbiol.">
        <title>The Global Catalogue of Microorganisms (GCM) 10K type strain sequencing project: providing services to taxonomists for standard genome sequencing and annotation.</title>
        <authorList>
            <consortium name="The Broad Institute Genomics Platform"/>
            <consortium name="The Broad Institute Genome Sequencing Center for Infectious Disease"/>
            <person name="Wu L."/>
            <person name="Ma J."/>
        </authorList>
    </citation>
    <scope>NUCLEOTIDE SEQUENCE [LARGE SCALE GENOMIC DNA]</scope>
    <source>
        <strain evidence="3">CCUG 54522</strain>
    </source>
</reference>
<proteinExistence type="predicted"/>
<dbReference type="Gene3D" id="2.150.10.10">
    <property type="entry name" value="Serralysin-like metalloprotease, C-terminal"/>
    <property type="match status" value="2"/>
</dbReference>
<protein>
    <recommendedName>
        <fullName evidence="4">Calcium-binding protein</fullName>
    </recommendedName>
</protein>
<gene>
    <name evidence="2" type="ORF">ACFPYL_08840</name>
</gene>
<dbReference type="InterPro" id="IPR001343">
    <property type="entry name" value="Hemolysn_Ca-bd"/>
</dbReference>
<dbReference type="Proteomes" id="UP001596135">
    <property type="component" value="Unassembled WGS sequence"/>
</dbReference>
<evidence type="ECO:0000256" key="1">
    <source>
        <dbReference type="SAM" id="SignalP"/>
    </source>
</evidence>
<dbReference type="EMBL" id="JBHSRJ010000004">
    <property type="protein sequence ID" value="MFC6043179.1"/>
    <property type="molecule type" value="Genomic_DNA"/>
</dbReference>
<evidence type="ECO:0008006" key="4">
    <source>
        <dbReference type="Google" id="ProtNLM"/>
    </source>
</evidence>
<feature type="chain" id="PRO_5046204126" description="Calcium-binding protein" evidence="1">
    <location>
        <begin position="23"/>
        <end position="367"/>
    </location>
</feature>